<feature type="region of interest" description="Disordered" evidence="1">
    <location>
        <begin position="91"/>
        <end position="133"/>
    </location>
</feature>
<dbReference type="GO" id="GO:0072344">
    <property type="term" value="P:rescue of stalled ribosome"/>
    <property type="evidence" value="ECO:0007669"/>
    <property type="project" value="TreeGrafter"/>
</dbReference>
<keyword evidence="4" id="KW-1185">Reference proteome</keyword>
<dbReference type="GO" id="GO:0043022">
    <property type="term" value="F:ribosome binding"/>
    <property type="evidence" value="ECO:0007669"/>
    <property type="project" value="TreeGrafter"/>
</dbReference>
<dbReference type="EMBL" id="FSQW01000002">
    <property type="protein sequence ID" value="SIN88101.1"/>
    <property type="molecule type" value="Genomic_DNA"/>
</dbReference>
<feature type="domain" description="Prokaryotic-type class I peptide chain release factors" evidence="2">
    <location>
        <begin position="16"/>
        <end position="32"/>
    </location>
</feature>
<reference evidence="4" key="1">
    <citation type="submission" date="2016-11" db="EMBL/GenBank/DDBJ databases">
        <authorList>
            <person name="Varghese N."/>
            <person name="Submissions S."/>
        </authorList>
    </citation>
    <scope>NUCLEOTIDE SEQUENCE [LARGE SCALE GENOMIC DNA]</scope>
    <source>
        <strain evidence="4">DSM 22363</strain>
    </source>
</reference>
<dbReference type="Proteomes" id="UP000185192">
    <property type="component" value="Unassembled WGS sequence"/>
</dbReference>
<dbReference type="SUPFAM" id="SSF110916">
    <property type="entry name" value="Peptidyl-tRNA hydrolase domain-like"/>
    <property type="match status" value="1"/>
</dbReference>
<dbReference type="PANTHER" id="PTHR47814">
    <property type="entry name" value="PEPTIDYL-TRNA HYDROLASE ARFB"/>
    <property type="match status" value="1"/>
</dbReference>
<dbReference type="AlphaFoldDB" id="A0A1N6EYQ5"/>
<sequence length="133" mass="15190">MSFPIPDHAVQETFLAASGPGGQNVNKVETAVQMRVNVYALRLPPYAFRKLKELAGRKMTANGELIITVRDHRTREANRTEARRRLQDLIAQAHHRDARRIKTRPSRAAKARRIDAKKKKSSVKKMRGKPRLD</sequence>
<organism evidence="3 4">
    <name type="scientific">Parasphingorhabdus marina DSM 22363</name>
    <dbReference type="NCBI Taxonomy" id="1123272"/>
    <lineage>
        <taxon>Bacteria</taxon>
        <taxon>Pseudomonadati</taxon>
        <taxon>Pseudomonadota</taxon>
        <taxon>Alphaproteobacteria</taxon>
        <taxon>Sphingomonadales</taxon>
        <taxon>Sphingomonadaceae</taxon>
        <taxon>Parasphingorhabdus</taxon>
    </lineage>
</organism>
<dbReference type="STRING" id="1123272.SAMN02745824_2148"/>
<evidence type="ECO:0000313" key="4">
    <source>
        <dbReference type="Proteomes" id="UP000185192"/>
    </source>
</evidence>
<dbReference type="PROSITE" id="PS00745">
    <property type="entry name" value="RF_PROK_I"/>
    <property type="match status" value="1"/>
</dbReference>
<dbReference type="GO" id="GO:0003747">
    <property type="term" value="F:translation release factor activity"/>
    <property type="evidence" value="ECO:0007669"/>
    <property type="project" value="InterPro"/>
</dbReference>
<dbReference type="PANTHER" id="PTHR47814:SF1">
    <property type="entry name" value="PEPTIDYL-TRNA HYDROLASE ARFB"/>
    <property type="match status" value="1"/>
</dbReference>
<dbReference type="RefSeq" id="WP_074205232.1">
    <property type="nucleotide sequence ID" value="NZ_FSQW01000002.1"/>
</dbReference>
<name>A0A1N6EYQ5_9SPHN</name>
<protein>
    <submittedName>
        <fullName evidence="3">Ribosome-associated protein</fullName>
    </submittedName>
</protein>
<feature type="compositionally biased region" description="Basic residues" evidence="1">
    <location>
        <begin position="96"/>
        <end position="133"/>
    </location>
</feature>
<dbReference type="InterPro" id="IPR000352">
    <property type="entry name" value="Pep_chain_release_fac_I"/>
</dbReference>
<dbReference type="NCBIfam" id="NF006718">
    <property type="entry name" value="PRK09256.1"/>
    <property type="match status" value="1"/>
</dbReference>
<evidence type="ECO:0000256" key="1">
    <source>
        <dbReference type="SAM" id="MobiDB-lite"/>
    </source>
</evidence>
<dbReference type="GO" id="GO:0004045">
    <property type="term" value="F:peptidyl-tRNA hydrolase activity"/>
    <property type="evidence" value="ECO:0007669"/>
    <property type="project" value="TreeGrafter"/>
</dbReference>
<evidence type="ECO:0000313" key="3">
    <source>
        <dbReference type="EMBL" id="SIN88101.1"/>
    </source>
</evidence>
<proteinExistence type="predicted"/>
<evidence type="ECO:0000259" key="2">
    <source>
        <dbReference type="PROSITE" id="PS00745"/>
    </source>
</evidence>
<dbReference type="Pfam" id="PF00472">
    <property type="entry name" value="RF-1"/>
    <property type="match status" value="1"/>
</dbReference>
<gene>
    <name evidence="3" type="ORF">SAMN02745824_2148</name>
</gene>
<dbReference type="Gene3D" id="3.30.160.20">
    <property type="match status" value="1"/>
</dbReference>
<accession>A0A1N6EYQ5</accession>
<dbReference type="OrthoDB" id="9815709at2"/>